<proteinExistence type="predicted"/>
<feature type="compositionally biased region" description="Polar residues" evidence="1">
    <location>
        <begin position="27"/>
        <end position="42"/>
    </location>
</feature>
<gene>
    <name evidence="3" type="ORF">TWF718_009323</name>
</gene>
<dbReference type="InterPro" id="IPR001810">
    <property type="entry name" value="F-box_dom"/>
</dbReference>
<feature type="compositionally biased region" description="Low complexity" evidence="1">
    <location>
        <begin position="53"/>
        <end position="74"/>
    </location>
</feature>
<evidence type="ECO:0000256" key="1">
    <source>
        <dbReference type="SAM" id="MobiDB-lite"/>
    </source>
</evidence>
<organism evidence="3 4">
    <name type="scientific">Orbilia javanica</name>
    <dbReference type="NCBI Taxonomy" id="47235"/>
    <lineage>
        <taxon>Eukaryota</taxon>
        <taxon>Fungi</taxon>
        <taxon>Dikarya</taxon>
        <taxon>Ascomycota</taxon>
        <taxon>Pezizomycotina</taxon>
        <taxon>Orbiliomycetes</taxon>
        <taxon>Orbiliales</taxon>
        <taxon>Orbiliaceae</taxon>
        <taxon>Orbilia</taxon>
    </lineage>
</organism>
<evidence type="ECO:0000259" key="2">
    <source>
        <dbReference type="PROSITE" id="PS50181"/>
    </source>
</evidence>
<sequence length="591" mass="66811">MAISLQPHPPADMAVAPSPSGPFTFRFSASPQTPNKSATSSADGIATELTMTSSLSPPSPSSSSSSSPVSGLLPNEEGEEKRPERISPIERLPSELHTLIAKHLPLPSVIINLAWTCRRLYASLGPTNRLLWYKILYQRLESLPWNLTCPLIPPFSQDENYYQRCLDIMCNRAPEKKACQRCLIANDGSTASGSSVVGTKKEEKWVQLVDIYVAKIYSGTWCWDCAKEVYELMAIVNLQTPLPYTPTTLHTTIISHPCGHPKPGFFVSRSAIAAAVKEQCRHGRYTPFNITQHAEPDIREAKPYVMKTVMSLYRKWYQHLHILFDPKELGRNIKTCFEITTFRMSDGVAYSRDAWVRDRINVQNELIDAVFGAAKTYLVSKEIEDEEKQEEERLDACRRFLLMFFGVPNTAGEERFKLPVPTTRFLTYIAKRYWVAKMEELGRYGVQEGGKFVYFIEEKPKKRCGICVTASDHGDQVTEVYSPIMLVFHMISEHPDEMEGGWPEVPDLPRVKKEQAAKKTLAEVMRQIKKDRMLLKAKEEKTVWEVGVVEDVRFLFGALGLSEDSDDELNNGIKDLVISETSVEVDSVVVE</sequence>
<dbReference type="EMBL" id="JAVHNR010000006">
    <property type="protein sequence ID" value="KAK6339934.1"/>
    <property type="molecule type" value="Genomic_DNA"/>
</dbReference>
<evidence type="ECO:0000313" key="3">
    <source>
        <dbReference type="EMBL" id="KAK6339934.1"/>
    </source>
</evidence>
<reference evidence="3 4" key="1">
    <citation type="submission" date="2019-10" db="EMBL/GenBank/DDBJ databases">
        <authorList>
            <person name="Palmer J.M."/>
        </authorList>
    </citation>
    <scope>NUCLEOTIDE SEQUENCE [LARGE SCALE GENOMIC DNA]</scope>
    <source>
        <strain evidence="3 4">TWF718</strain>
    </source>
</reference>
<dbReference type="AlphaFoldDB" id="A0AAN8RGZ0"/>
<keyword evidence="4" id="KW-1185">Reference proteome</keyword>
<feature type="region of interest" description="Disordered" evidence="1">
    <location>
        <begin position="1"/>
        <end position="89"/>
    </location>
</feature>
<name>A0AAN8RGZ0_9PEZI</name>
<feature type="compositionally biased region" description="Basic and acidic residues" evidence="1">
    <location>
        <begin position="79"/>
        <end position="89"/>
    </location>
</feature>
<protein>
    <recommendedName>
        <fullName evidence="2">F-box domain-containing protein</fullName>
    </recommendedName>
</protein>
<accession>A0AAN8RGZ0</accession>
<dbReference type="SUPFAM" id="SSF81383">
    <property type="entry name" value="F-box domain"/>
    <property type="match status" value="1"/>
</dbReference>
<dbReference type="InterPro" id="IPR036047">
    <property type="entry name" value="F-box-like_dom_sf"/>
</dbReference>
<feature type="domain" description="F-box" evidence="2">
    <location>
        <begin position="86"/>
        <end position="135"/>
    </location>
</feature>
<evidence type="ECO:0000313" key="4">
    <source>
        <dbReference type="Proteomes" id="UP001313282"/>
    </source>
</evidence>
<comment type="caution">
    <text evidence="3">The sequence shown here is derived from an EMBL/GenBank/DDBJ whole genome shotgun (WGS) entry which is preliminary data.</text>
</comment>
<dbReference type="Proteomes" id="UP001313282">
    <property type="component" value="Unassembled WGS sequence"/>
</dbReference>
<dbReference type="PROSITE" id="PS50181">
    <property type="entry name" value="FBOX"/>
    <property type="match status" value="1"/>
</dbReference>